<protein>
    <recommendedName>
        <fullName evidence="1">N-acetyltransferase domain-containing protein</fullName>
    </recommendedName>
</protein>
<comment type="caution">
    <text evidence="2">The sequence shown here is derived from an EMBL/GenBank/DDBJ whole genome shotgun (WGS) entry which is preliminary data.</text>
</comment>
<dbReference type="PANTHER" id="PTHR43792">
    <property type="entry name" value="GNAT FAMILY, PUTATIVE (AFU_ORTHOLOGUE AFUA_3G00765)-RELATED-RELATED"/>
    <property type="match status" value="1"/>
</dbReference>
<evidence type="ECO:0000313" key="3">
    <source>
        <dbReference type="Proteomes" id="UP000033047"/>
    </source>
</evidence>
<sequence>MLESKNVDRAGTTFGNILTDRLIIRLANPDDAEEIYAYRSDTIENQYQGWFPESVEEVRNYITNMPVTIDIADICFQFAILTKNENRLIGDLGIIFTGHERMQVEVGCTLNKTFQGKGYATEALTAMVNYFFTILKKHRIVASIDPRNTASIRLIERLGFRKEAHFKESYFLRGEWVDDIIYAMLDKDWGNK</sequence>
<organism evidence="2 3">
    <name type="scientific">Parabacteroides goldsteinii DSM 19448 = WAL 12034</name>
    <dbReference type="NCBI Taxonomy" id="927665"/>
    <lineage>
        <taxon>Bacteria</taxon>
        <taxon>Pseudomonadati</taxon>
        <taxon>Bacteroidota</taxon>
        <taxon>Bacteroidia</taxon>
        <taxon>Bacteroidales</taxon>
        <taxon>Tannerellaceae</taxon>
        <taxon>Parabacteroides</taxon>
    </lineage>
</organism>
<dbReference type="InterPro" id="IPR051531">
    <property type="entry name" value="N-acetyltransferase"/>
</dbReference>
<dbReference type="InterPro" id="IPR000182">
    <property type="entry name" value="GNAT_dom"/>
</dbReference>
<dbReference type="RefSeq" id="WP_010801028.1">
    <property type="nucleotide sequence ID" value="NZ_KQ033912.1"/>
</dbReference>
<dbReference type="Gene3D" id="3.40.630.30">
    <property type="match status" value="1"/>
</dbReference>
<dbReference type="PANTHER" id="PTHR43792:SF1">
    <property type="entry name" value="N-ACETYLTRANSFERASE DOMAIN-CONTAINING PROTEIN"/>
    <property type="match status" value="1"/>
</dbReference>
<gene>
    <name evidence="2" type="ORF">HMPREF1535_01938</name>
</gene>
<dbReference type="HOGENOM" id="CLU_013985_3_6_10"/>
<feature type="domain" description="N-acetyltransferase" evidence="1">
    <location>
        <begin position="22"/>
        <end position="187"/>
    </location>
</feature>
<dbReference type="AlphaFoldDB" id="A0A0F5JEL0"/>
<dbReference type="EMBL" id="AQHV01000011">
    <property type="protein sequence ID" value="KKB55965.1"/>
    <property type="molecule type" value="Genomic_DNA"/>
</dbReference>
<dbReference type="InterPro" id="IPR016181">
    <property type="entry name" value="Acyl_CoA_acyltransferase"/>
</dbReference>
<dbReference type="PROSITE" id="PS51186">
    <property type="entry name" value="GNAT"/>
    <property type="match status" value="1"/>
</dbReference>
<dbReference type="Proteomes" id="UP000033047">
    <property type="component" value="Unassembled WGS sequence"/>
</dbReference>
<evidence type="ECO:0000259" key="1">
    <source>
        <dbReference type="PROSITE" id="PS51186"/>
    </source>
</evidence>
<dbReference type="GO" id="GO:0016747">
    <property type="term" value="F:acyltransferase activity, transferring groups other than amino-acyl groups"/>
    <property type="evidence" value="ECO:0007669"/>
    <property type="project" value="InterPro"/>
</dbReference>
<proteinExistence type="predicted"/>
<dbReference type="SUPFAM" id="SSF55729">
    <property type="entry name" value="Acyl-CoA N-acyltransferases (Nat)"/>
    <property type="match status" value="1"/>
</dbReference>
<dbReference type="PATRIC" id="fig|927665.4.peg.1985"/>
<evidence type="ECO:0000313" key="2">
    <source>
        <dbReference type="EMBL" id="KKB55965.1"/>
    </source>
</evidence>
<dbReference type="Pfam" id="PF13302">
    <property type="entry name" value="Acetyltransf_3"/>
    <property type="match status" value="1"/>
</dbReference>
<reference evidence="2 3" key="1">
    <citation type="submission" date="2013-04" db="EMBL/GenBank/DDBJ databases">
        <title>The Genome Sequence of Parabacteroides goldsteinii DSM 19448.</title>
        <authorList>
            <consortium name="The Broad Institute Genomics Platform"/>
            <person name="Earl A."/>
            <person name="Ward D."/>
            <person name="Feldgarden M."/>
            <person name="Gevers D."/>
            <person name="Martens E."/>
            <person name="Sakamoto M."/>
            <person name="Benno Y."/>
            <person name="Song Y."/>
            <person name="Liu C."/>
            <person name="Lee J."/>
            <person name="Bolanos M."/>
            <person name="Vaisanen M.L."/>
            <person name="Finegold S.M."/>
            <person name="Walker B."/>
            <person name="Young S."/>
            <person name="Zeng Q."/>
            <person name="Gargeya S."/>
            <person name="Fitzgerald M."/>
            <person name="Haas B."/>
            <person name="Abouelleil A."/>
            <person name="Allen A.W."/>
            <person name="Alvarado L."/>
            <person name="Arachchi H.M."/>
            <person name="Berlin A.M."/>
            <person name="Chapman S.B."/>
            <person name="Gainer-Dewar J."/>
            <person name="Goldberg J."/>
            <person name="Griggs A."/>
            <person name="Gujja S."/>
            <person name="Hansen M."/>
            <person name="Howarth C."/>
            <person name="Imamovic A."/>
            <person name="Ireland A."/>
            <person name="Larimer J."/>
            <person name="McCowan C."/>
            <person name="Murphy C."/>
            <person name="Pearson M."/>
            <person name="Poon T.W."/>
            <person name="Priest M."/>
            <person name="Roberts A."/>
            <person name="Saif S."/>
            <person name="Shea T."/>
            <person name="Sisk P."/>
            <person name="Sykes S."/>
            <person name="Wortman J."/>
            <person name="Nusbaum C."/>
            <person name="Birren B."/>
        </authorList>
    </citation>
    <scope>NUCLEOTIDE SEQUENCE [LARGE SCALE GENOMIC DNA]</scope>
    <source>
        <strain evidence="2 3">DSM 19448</strain>
    </source>
</reference>
<accession>A0A0F5JEL0</accession>
<dbReference type="STRING" id="927665.HMPREF1535_01938"/>
<name>A0A0F5JEL0_9BACT</name>